<dbReference type="Pfam" id="PF17292">
    <property type="entry name" value="POB3_N"/>
    <property type="match status" value="1"/>
</dbReference>
<dbReference type="EMBL" id="JABBLX010000065">
    <property type="protein sequence ID" value="NMK98821.1"/>
    <property type="molecule type" value="Genomic_DNA"/>
</dbReference>
<protein>
    <recommendedName>
        <fullName evidence="1">FACT complex subunit SSRP1/POB3 N-terminal PH domain-containing protein</fullName>
    </recommendedName>
</protein>
<reference evidence="6 7" key="2">
    <citation type="submission" date="2020-04" db="EMBL/GenBank/DDBJ databases">
        <title>The Epidemiology and Molecular Characteristics of Linezolid-Resistant Staphylococcus capitis in Huashan Hospital, Shanghai.</title>
        <authorList>
            <person name="Ding L."/>
            <person name="Li P."/>
            <person name="Yang Y."/>
            <person name="Lin D."/>
            <person name="Xu X."/>
        </authorList>
    </citation>
    <scope>NUCLEOTIDE SEQUENCE [LARGE SCALE GENOMIC DNA]</scope>
    <source>
        <strain evidence="3 7">12-86</strain>
        <strain evidence="2 6">17-84</strain>
    </source>
</reference>
<dbReference type="InterPro" id="IPR011993">
    <property type="entry name" value="PH-like_dom_sf"/>
</dbReference>
<reference evidence="4 5" key="1">
    <citation type="journal article" date="2019" name="Sci. Transl. Med.">
        <title>Quorum sensing between bacterial species on the skin protects against epidermal injury in atopic dermatitis.</title>
        <authorList>
            <person name="Williams M.R."/>
        </authorList>
    </citation>
    <scope>NUCLEOTIDE SEQUENCE [LARGE SCALE GENOMIC DNA]</scope>
    <source>
        <strain evidence="4 5">H8</strain>
    </source>
</reference>
<evidence type="ECO:0000313" key="7">
    <source>
        <dbReference type="Proteomes" id="UP000550736"/>
    </source>
</evidence>
<evidence type="ECO:0000259" key="1">
    <source>
        <dbReference type="Pfam" id="PF17292"/>
    </source>
</evidence>
<evidence type="ECO:0000313" key="3">
    <source>
        <dbReference type="EMBL" id="NMK98821.1"/>
    </source>
</evidence>
<dbReference type="AlphaFoldDB" id="A0A7X9WFR4"/>
<accession>A0A7X9WFR4</accession>
<dbReference type="Proteomes" id="UP000538955">
    <property type="component" value="Unassembled WGS sequence"/>
</dbReference>
<dbReference type="Proteomes" id="UP000550736">
    <property type="component" value="Unassembled WGS sequence"/>
</dbReference>
<evidence type="ECO:0000313" key="4">
    <source>
        <dbReference type="EMBL" id="TBW75841.1"/>
    </source>
</evidence>
<dbReference type="EMBL" id="SCHC01000004">
    <property type="protein sequence ID" value="TBW75841.1"/>
    <property type="molecule type" value="Genomic_DNA"/>
</dbReference>
<comment type="caution">
    <text evidence="3">The sequence shown here is derived from an EMBL/GenBank/DDBJ whole genome shotgun (WGS) entry which is preliminary data.</text>
</comment>
<proteinExistence type="predicted"/>
<dbReference type="EMBL" id="JABBMI010000013">
    <property type="protein sequence ID" value="NMK53582.1"/>
    <property type="molecule type" value="Genomic_DNA"/>
</dbReference>
<dbReference type="InterPro" id="IPR035417">
    <property type="entry name" value="SSRP1/POB3_N"/>
</dbReference>
<organism evidence="3 7">
    <name type="scientific">Staphylococcus capitis</name>
    <dbReference type="NCBI Taxonomy" id="29388"/>
    <lineage>
        <taxon>Bacteria</taxon>
        <taxon>Bacillati</taxon>
        <taxon>Bacillota</taxon>
        <taxon>Bacilli</taxon>
        <taxon>Bacillales</taxon>
        <taxon>Staphylococcaceae</taxon>
        <taxon>Staphylococcus</taxon>
    </lineage>
</organism>
<dbReference type="RefSeq" id="WP_002436909.1">
    <property type="nucleotide sequence ID" value="NZ_AP014956.1"/>
</dbReference>
<gene>
    <name evidence="4" type="ORF">EQ811_10860</name>
    <name evidence="3" type="ORF">HHM13_12210</name>
    <name evidence="2" type="ORF">HHM24_02300</name>
</gene>
<evidence type="ECO:0000313" key="6">
    <source>
        <dbReference type="Proteomes" id="UP000538955"/>
    </source>
</evidence>
<dbReference type="Gene3D" id="2.30.29.30">
    <property type="entry name" value="Pleckstrin-homology domain (PH domain)/Phosphotyrosine-binding domain (PTB)"/>
    <property type="match status" value="1"/>
</dbReference>
<evidence type="ECO:0000313" key="2">
    <source>
        <dbReference type="EMBL" id="NMK53582.1"/>
    </source>
</evidence>
<keyword evidence="6" id="KW-1185">Reference proteome</keyword>
<sequence>MKFEANCTFKAHIPQMIRVPGKLVINENTLQFKAYGKEYTPFDIELDINKVVRYKCSKGLLGSKLFVYYNNHEWYKFSHFSKEDLKSLSKELKIH</sequence>
<dbReference type="Proteomes" id="UP000291949">
    <property type="component" value="Unassembled WGS sequence"/>
</dbReference>
<feature type="domain" description="FACT complex subunit SSRP1/POB3 N-terminal PH" evidence="1">
    <location>
        <begin position="19"/>
        <end position="94"/>
    </location>
</feature>
<evidence type="ECO:0000313" key="5">
    <source>
        <dbReference type="Proteomes" id="UP000291949"/>
    </source>
</evidence>
<name>A0A7X9WFR4_STACP</name>